<dbReference type="InterPro" id="IPR014001">
    <property type="entry name" value="Helicase_ATP-bd"/>
</dbReference>
<evidence type="ECO:0000256" key="1">
    <source>
        <dbReference type="ARBA" id="ARBA00022741"/>
    </source>
</evidence>
<dbReference type="AlphaFoldDB" id="A0A8E7B267"/>
<dbReference type="KEGG" id="mrtj:KHC33_00135"/>
<accession>A0A8E7B267</accession>
<feature type="domain" description="Helicase ATP-binding" evidence="3">
    <location>
        <begin position="35"/>
        <end position="208"/>
    </location>
</feature>
<dbReference type="GO" id="GO:0003677">
    <property type="term" value="F:DNA binding"/>
    <property type="evidence" value="ECO:0007669"/>
    <property type="project" value="TreeGrafter"/>
</dbReference>
<dbReference type="GO" id="GO:0004386">
    <property type="term" value="F:helicase activity"/>
    <property type="evidence" value="ECO:0007669"/>
    <property type="project" value="UniProtKB-KW"/>
</dbReference>
<dbReference type="PROSITE" id="PS51194">
    <property type="entry name" value="HELICASE_CTER"/>
    <property type="match status" value="1"/>
</dbReference>
<dbReference type="RefSeq" id="WP_214419788.1">
    <property type="nucleotide sequence ID" value="NZ_CP075546.1"/>
</dbReference>
<dbReference type="GO" id="GO:0016887">
    <property type="term" value="F:ATP hydrolysis activity"/>
    <property type="evidence" value="ECO:0007669"/>
    <property type="project" value="TreeGrafter"/>
</dbReference>
<evidence type="ECO:0000256" key="2">
    <source>
        <dbReference type="ARBA" id="ARBA00022840"/>
    </source>
</evidence>
<dbReference type="PANTHER" id="PTHR47962:SF5">
    <property type="entry name" value="ATP-DEPENDENT HELICASE LHR-RELATED"/>
    <property type="match status" value="1"/>
</dbReference>
<dbReference type="InterPro" id="IPR027417">
    <property type="entry name" value="P-loop_NTPase"/>
</dbReference>
<organism evidence="5 6">
    <name type="scientific">Methanospirillum purgamenti</name>
    <dbReference type="NCBI Taxonomy" id="2834276"/>
    <lineage>
        <taxon>Archaea</taxon>
        <taxon>Methanobacteriati</taxon>
        <taxon>Methanobacteriota</taxon>
        <taxon>Stenosarchaea group</taxon>
        <taxon>Methanomicrobia</taxon>
        <taxon>Methanomicrobiales</taxon>
        <taxon>Methanospirillaceae</taxon>
        <taxon>Methanospirillum</taxon>
    </lineage>
</organism>
<dbReference type="GO" id="GO:0005524">
    <property type="term" value="F:ATP binding"/>
    <property type="evidence" value="ECO:0007669"/>
    <property type="project" value="UniProtKB-KW"/>
</dbReference>
<dbReference type="InterPro" id="IPR011545">
    <property type="entry name" value="DEAD/DEAH_box_helicase_dom"/>
</dbReference>
<evidence type="ECO:0000313" key="5">
    <source>
        <dbReference type="EMBL" id="QVV88986.1"/>
    </source>
</evidence>
<feature type="domain" description="Helicase C-terminal" evidence="4">
    <location>
        <begin position="228"/>
        <end position="382"/>
    </location>
</feature>
<evidence type="ECO:0000259" key="4">
    <source>
        <dbReference type="PROSITE" id="PS51194"/>
    </source>
</evidence>
<keyword evidence="6" id="KW-1185">Reference proteome</keyword>
<protein>
    <submittedName>
        <fullName evidence="5">DEAD/DEAH box helicase</fullName>
    </submittedName>
</protein>
<dbReference type="SUPFAM" id="SSF52540">
    <property type="entry name" value="P-loop containing nucleoside triphosphate hydrolases"/>
    <property type="match status" value="1"/>
</dbReference>
<dbReference type="PANTHER" id="PTHR47962">
    <property type="entry name" value="ATP-DEPENDENT HELICASE LHR-RELATED-RELATED"/>
    <property type="match status" value="1"/>
</dbReference>
<sequence length="682" mass="76598">MTEEEIYSSLHPSLRFVLSSWLKWEDLRNIQKKTIRTFKPGRDLLIISPTAGGKSEAAFIPVLDNILKHEDHNPVCLYIAPQKALINDMAERLLHLFPPLHLDLLVCHGDAPFHKDDSESPVLILTTPESLMVLLYRKDSSLLSSIRFCIIDELHALAGSERGSQILAALSRIEEKTKSRITRIGLSATIGNPDTILAWFGDNEPVLICEEREPRNHEFHLHSCDPFYIPQIISKNLAGKRSLIFTGSRKKTETLGFILKKVLPSVFVHHSSLSSDIRRNIEYIARKGLPFTIVCTSTLELGIDIGDLDIVVQIGPPSGVSSFLQRLGRTGRRNGNPVMYCLTTSPEDTCITVSALMNAMSGMVEPVIPVRYPYHLLTREILLCVFASKRVSMVKIESMIRKKPYLSIKNTKMKEIISHLLQNGWLSKDGDLFIPGPEYERFIKKPGLLFSVIRDTQALPVITNEGDEIGFIQMKSGKNRFLLGGFSWESTLQDNKNVVVQSSTAVANPPAWSGSPVEESHLILSGIRTLVAGCSPPFDIPEPIQKDLDTFRGNFPEGLSSDAISIYLHKNQITIYTFFGKTWNRILSTYLTKNLGYPCRDVNSYQIILSGEISRKSLEEMFSTIRKISVKDLAESAAPPSTYGKDLELLPQSCIREQWCVDDLHIPHLIHVIQDIDVVYLN</sequence>
<gene>
    <name evidence="5" type="ORF">KHC33_00135</name>
</gene>
<dbReference type="SMART" id="SM00487">
    <property type="entry name" value="DEXDc"/>
    <property type="match status" value="1"/>
</dbReference>
<keyword evidence="5" id="KW-0378">Hydrolase</keyword>
<dbReference type="EMBL" id="CP075546">
    <property type="protein sequence ID" value="QVV88986.1"/>
    <property type="molecule type" value="Genomic_DNA"/>
</dbReference>
<proteinExistence type="predicted"/>
<keyword evidence="5" id="KW-0347">Helicase</keyword>
<evidence type="ECO:0000313" key="6">
    <source>
        <dbReference type="Proteomes" id="UP000680656"/>
    </source>
</evidence>
<evidence type="ECO:0000259" key="3">
    <source>
        <dbReference type="PROSITE" id="PS51192"/>
    </source>
</evidence>
<dbReference type="InterPro" id="IPR001650">
    <property type="entry name" value="Helicase_C-like"/>
</dbReference>
<dbReference type="GO" id="GO:0140097">
    <property type="term" value="F:catalytic activity, acting on DNA"/>
    <property type="evidence" value="ECO:0007669"/>
    <property type="project" value="UniProtKB-ARBA"/>
</dbReference>
<dbReference type="Pfam" id="PF00270">
    <property type="entry name" value="DEAD"/>
    <property type="match status" value="1"/>
</dbReference>
<dbReference type="Proteomes" id="UP000680656">
    <property type="component" value="Chromosome"/>
</dbReference>
<dbReference type="InterPro" id="IPR052511">
    <property type="entry name" value="ATP-dep_Helicase"/>
</dbReference>
<dbReference type="Pfam" id="PF00271">
    <property type="entry name" value="Helicase_C"/>
    <property type="match status" value="1"/>
</dbReference>
<keyword evidence="1" id="KW-0547">Nucleotide-binding</keyword>
<dbReference type="PROSITE" id="PS51192">
    <property type="entry name" value="HELICASE_ATP_BIND_1"/>
    <property type="match status" value="1"/>
</dbReference>
<name>A0A8E7B267_9EURY</name>
<reference evidence="5 6" key="1">
    <citation type="submission" date="2021-05" db="EMBL/GenBank/DDBJ databases">
        <title>A novel Methanospirillum isolate from a pyrite-forming mixed culture.</title>
        <authorList>
            <person name="Bunk B."/>
            <person name="Sproer C."/>
            <person name="Spring S."/>
            <person name="Pester M."/>
        </authorList>
    </citation>
    <scope>NUCLEOTIDE SEQUENCE [LARGE SCALE GENOMIC DNA]</scope>
    <source>
        <strain evidence="5 6">J.3.6.1-F.2.7.3</strain>
    </source>
</reference>
<keyword evidence="2" id="KW-0067">ATP-binding</keyword>
<dbReference type="SMART" id="SM00490">
    <property type="entry name" value="HELICc"/>
    <property type="match status" value="1"/>
</dbReference>
<dbReference type="Gene3D" id="3.40.50.300">
    <property type="entry name" value="P-loop containing nucleotide triphosphate hydrolases"/>
    <property type="match status" value="2"/>
</dbReference>
<dbReference type="GeneID" id="65095545"/>